<sequence>MLKKVSPLVLMMTVAACSTTAERRQANGSDNYVNEKNEPKLIVPNGLKQPAYKSEFRLPTLSKDHDSQQVGSALDIRPPLQVLALADGTRVEDNSKGVKVLVETVNNNRDLKGEIESTIESFLASRNIRIVEKTENPLTFKTNWVENTKVVDSSLFGSDTGYTLRQRYEFDVNIKPHGRTGDIVVKLIDHQVQYNGEEQGIKLTDTDMHRYTVDMLNSAISYLRIERIKAIKAARVEQSLGMKVEFKAEQKTAYWLVNAPNTKVWDRLRIVLPELGFEIVDMDVSKNLYYIDYKNETGFWSSLWGDSNKIELKDGSYRLTLEPQGDSSTKIIIRDIENKALSLEQLQSLNKPLMTQMAEKRT</sequence>
<dbReference type="Proteomes" id="UP000281474">
    <property type="component" value="Unassembled WGS sequence"/>
</dbReference>
<dbReference type="Gene3D" id="3.30.530.50">
    <property type="match status" value="1"/>
</dbReference>
<accession>A0A3L8Q0S2</accession>
<evidence type="ECO:0000313" key="1">
    <source>
        <dbReference type="EMBL" id="RLV61231.1"/>
    </source>
</evidence>
<name>A0A3L8Q0S2_9GAMM</name>
<dbReference type="AlphaFoldDB" id="A0A3L8Q0S2"/>
<dbReference type="OrthoDB" id="5598420at2"/>
<protein>
    <submittedName>
        <fullName evidence="1">Outer membrane protein assembly factor BamC</fullName>
    </submittedName>
</protein>
<proteinExistence type="predicted"/>
<dbReference type="Pfam" id="PF06804">
    <property type="entry name" value="Lipoprotein_18"/>
    <property type="match status" value="1"/>
</dbReference>
<dbReference type="EMBL" id="QZEI01000005">
    <property type="protein sequence ID" value="RLV61231.1"/>
    <property type="molecule type" value="Genomic_DNA"/>
</dbReference>
<gene>
    <name evidence="1" type="primary">bamC</name>
    <name evidence="1" type="ORF">D5018_02955</name>
</gene>
<dbReference type="InterPro" id="IPR010653">
    <property type="entry name" value="NlpB/DapX"/>
</dbReference>
<evidence type="ECO:0000313" key="2">
    <source>
        <dbReference type="Proteomes" id="UP000281474"/>
    </source>
</evidence>
<dbReference type="InterPro" id="IPR042268">
    <property type="entry name" value="BamC_C"/>
</dbReference>
<dbReference type="PROSITE" id="PS51257">
    <property type="entry name" value="PROKAR_LIPOPROTEIN"/>
    <property type="match status" value="1"/>
</dbReference>
<reference evidence="1 2" key="1">
    <citation type="submission" date="2018-09" db="EMBL/GenBank/DDBJ databases">
        <title>Phylogeny of the Shewanellaceae, and recommendation for two new genera, Pseudoshewanella and Parashewanella.</title>
        <authorList>
            <person name="Wang G."/>
        </authorList>
    </citation>
    <scope>NUCLEOTIDE SEQUENCE [LARGE SCALE GENOMIC DNA]</scope>
    <source>
        <strain evidence="1 2">C51</strain>
    </source>
</reference>
<keyword evidence="2" id="KW-1185">Reference proteome</keyword>
<comment type="caution">
    <text evidence="1">The sequence shown here is derived from an EMBL/GenBank/DDBJ whole genome shotgun (WGS) entry which is preliminary data.</text>
</comment>
<dbReference type="RefSeq" id="WP_121837493.1">
    <property type="nucleotide sequence ID" value="NZ_ML014756.1"/>
</dbReference>
<dbReference type="Gene3D" id="3.30.310.170">
    <property type="entry name" value="Outer membrane protein assembly factor BamC"/>
    <property type="match status" value="1"/>
</dbReference>
<organism evidence="1 2">
    <name type="scientific">Parashewanella curva</name>
    <dbReference type="NCBI Taxonomy" id="2338552"/>
    <lineage>
        <taxon>Bacteria</taxon>
        <taxon>Pseudomonadati</taxon>
        <taxon>Pseudomonadota</taxon>
        <taxon>Gammaproteobacteria</taxon>
        <taxon>Alteromonadales</taxon>
        <taxon>Shewanellaceae</taxon>
        <taxon>Parashewanella</taxon>
    </lineage>
</organism>